<dbReference type="GO" id="GO:0016020">
    <property type="term" value="C:membrane"/>
    <property type="evidence" value="ECO:0007669"/>
    <property type="project" value="InterPro"/>
</dbReference>
<dbReference type="EMBL" id="JABBFW010000033">
    <property type="protein sequence ID" value="NML18504.1"/>
    <property type="molecule type" value="Genomic_DNA"/>
</dbReference>
<reference evidence="6 7" key="1">
    <citation type="submission" date="2020-04" db="EMBL/GenBank/DDBJ databases">
        <title>Azohydromonas sp. isolated from soil.</title>
        <authorList>
            <person name="Dahal R.H."/>
        </authorList>
    </citation>
    <scope>NUCLEOTIDE SEQUENCE [LARGE SCALE GENOMIC DNA]</scope>
    <source>
        <strain evidence="6 7">G-1-1-14</strain>
    </source>
</reference>
<keyword evidence="6" id="KW-0282">Flagellum</keyword>
<dbReference type="Proteomes" id="UP000574067">
    <property type="component" value="Unassembled WGS sequence"/>
</dbReference>
<dbReference type="InterPro" id="IPR022781">
    <property type="entry name" value="Flagellar_biosynth_FliO"/>
</dbReference>
<evidence type="ECO:0000256" key="1">
    <source>
        <dbReference type="ARBA" id="ARBA00004236"/>
    </source>
</evidence>
<dbReference type="GO" id="GO:0044781">
    <property type="term" value="P:bacterial-type flagellum organization"/>
    <property type="evidence" value="ECO:0007669"/>
    <property type="project" value="InterPro"/>
</dbReference>
<evidence type="ECO:0000313" key="6">
    <source>
        <dbReference type="EMBL" id="NML18504.1"/>
    </source>
</evidence>
<evidence type="ECO:0000256" key="2">
    <source>
        <dbReference type="ARBA" id="ARBA00022475"/>
    </source>
</evidence>
<protein>
    <submittedName>
        <fullName evidence="6">Flagellar biosynthetic protein FliO</fullName>
    </submittedName>
</protein>
<accession>A0A848FGN2</accession>
<evidence type="ECO:0000256" key="4">
    <source>
        <dbReference type="ARBA" id="ARBA00022989"/>
    </source>
</evidence>
<keyword evidence="5" id="KW-0472">Membrane</keyword>
<evidence type="ECO:0000256" key="5">
    <source>
        <dbReference type="ARBA" id="ARBA00023136"/>
    </source>
</evidence>
<keyword evidence="7" id="KW-1185">Reference proteome</keyword>
<organism evidence="6 7">
    <name type="scientific">Azohydromonas caseinilytica</name>
    <dbReference type="NCBI Taxonomy" id="2728836"/>
    <lineage>
        <taxon>Bacteria</taxon>
        <taxon>Pseudomonadati</taxon>
        <taxon>Pseudomonadota</taxon>
        <taxon>Betaproteobacteria</taxon>
        <taxon>Burkholderiales</taxon>
        <taxon>Sphaerotilaceae</taxon>
        <taxon>Azohydromonas</taxon>
    </lineage>
</organism>
<evidence type="ECO:0000313" key="7">
    <source>
        <dbReference type="Proteomes" id="UP000574067"/>
    </source>
</evidence>
<sequence>MEAFVSNFARMLAALALVLALAWIALRLLRGRLSGGASRALPGSVGSDALRFVRALPVGTKERVVLVEHRGERWLLGVASGGISTIAHWPAPVEAAEKALTGGDSD</sequence>
<gene>
    <name evidence="6" type="ORF">HHL10_26390</name>
</gene>
<keyword evidence="3" id="KW-0812">Transmembrane</keyword>
<keyword evidence="6" id="KW-0966">Cell projection</keyword>
<evidence type="ECO:0000256" key="3">
    <source>
        <dbReference type="ARBA" id="ARBA00022692"/>
    </source>
</evidence>
<comment type="caution">
    <text evidence="6">The sequence shown here is derived from an EMBL/GenBank/DDBJ whole genome shotgun (WGS) entry which is preliminary data.</text>
</comment>
<dbReference type="Pfam" id="PF04347">
    <property type="entry name" value="FliO"/>
    <property type="match status" value="1"/>
</dbReference>
<keyword evidence="6" id="KW-0969">Cilium</keyword>
<keyword evidence="4" id="KW-1133">Transmembrane helix</keyword>
<comment type="subcellular location">
    <subcellularLocation>
        <location evidence="1">Cell membrane</location>
    </subcellularLocation>
</comment>
<keyword evidence="2" id="KW-1003">Cell membrane</keyword>
<proteinExistence type="predicted"/>
<dbReference type="AlphaFoldDB" id="A0A848FGN2"/>
<name>A0A848FGN2_9BURK</name>